<dbReference type="AlphaFoldDB" id="A0A8J6TIC2"/>
<dbReference type="InterPro" id="IPR009875">
    <property type="entry name" value="PilZ_domain"/>
</dbReference>
<evidence type="ECO:0000313" key="2">
    <source>
        <dbReference type="EMBL" id="MBC8360862.1"/>
    </source>
</evidence>
<name>A0A8J6TIC2_9BACT</name>
<evidence type="ECO:0000259" key="1">
    <source>
        <dbReference type="Pfam" id="PF07238"/>
    </source>
</evidence>
<dbReference type="SUPFAM" id="SSF141371">
    <property type="entry name" value="PilZ domain-like"/>
    <property type="match status" value="1"/>
</dbReference>
<dbReference type="GO" id="GO:0035438">
    <property type="term" value="F:cyclic-di-GMP binding"/>
    <property type="evidence" value="ECO:0007669"/>
    <property type="project" value="InterPro"/>
</dbReference>
<dbReference type="EMBL" id="JACNJH010000111">
    <property type="protein sequence ID" value="MBC8360862.1"/>
    <property type="molecule type" value="Genomic_DNA"/>
</dbReference>
<evidence type="ECO:0000313" key="3">
    <source>
        <dbReference type="Proteomes" id="UP000603434"/>
    </source>
</evidence>
<organism evidence="2 3">
    <name type="scientific">Candidatus Desulfatibia profunda</name>
    <dbReference type="NCBI Taxonomy" id="2841695"/>
    <lineage>
        <taxon>Bacteria</taxon>
        <taxon>Pseudomonadati</taxon>
        <taxon>Thermodesulfobacteriota</taxon>
        <taxon>Desulfobacteria</taxon>
        <taxon>Desulfobacterales</taxon>
        <taxon>Desulfobacterales incertae sedis</taxon>
        <taxon>Candidatus Desulfatibia</taxon>
    </lineage>
</organism>
<accession>A0A8J6TIC2</accession>
<feature type="domain" description="PilZ" evidence="1">
    <location>
        <begin position="20"/>
        <end position="105"/>
    </location>
</feature>
<proteinExistence type="predicted"/>
<gene>
    <name evidence="2" type="ORF">H8E23_05650</name>
</gene>
<dbReference type="Gene3D" id="2.40.10.220">
    <property type="entry name" value="predicted glycosyltransferase like domains"/>
    <property type="match status" value="1"/>
</dbReference>
<dbReference type="Pfam" id="PF07238">
    <property type="entry name" value="PilZ"/>
    <property type="match status" value="1"/>
</dbReference>
<reference evidence="2 3" key="1">
    <citation type="submission" date="2020-08" db="EMBL/GenBank/DDBJ databases">
        <title>Bridging the membrane lipid divide: bacteria of the FCB group superphylum have the potential to synthesize archaeal ether lipids.</title>
        <authorList>
            <person name="Villanueva L."/>
            <person name="Von Meijenfeldt F.A.B."/>
            <person name="Westbye A.B."/>
            <person name="Yadav S."/>
            <person name="Hopmans E.C."/>
            <person name="Dutilh B.E."/>
            <person name="Sinninghe Damste J.S."/>
        </authorList>
    </citation>
    <scope>NUCLEOTIDE SEQUENCE [LARGE SCALE GENOMIC DNA]</scope>
    <source>
        <strain evidence="2">NIOZ-UU30</strain>
    </source>
</reference>
<protein>
    <submittedName>
        <fullName evidence="2">PilZ domain-containing protein</fullName>
    </submittedName>
</protein>
<dbReference type="Proteomes" id="UP000603434">
    <property type="component" value="Unassembled WGS sequence"/>
</dbReference>
<comment type="caution">
    <text evidence="2">The sequence shown here is derived from an EMBL/GenBank/DDBJ whole genome shotgun (WGS) entry which is preliminary data.</text>
</comment>
<sequence length="126" mass="14524">MLLKKLLERLSKKEKQVAEERRKFARLVYPPKKRPKFKVREQEMEVIDISEKGIKFLKNKQAEISECVHGTTELLSGNSLDITGKIVWEHNSEVGVLITKIPESIIVEEIRTILRDLGPGDSDQEK</sequence>